<dbReference type="EMBL" id="QJKJ01008663">
    <property type="protein sequence ID" value="RDX79029.1"/>
    <property type="molecule type" value="Genomic_DNA"/>
</dbReference>
<gene>
    <name evidence="2" type="ORF">CR513_40592</name>
</gene>
<sequence length="105" mass="11955">MKSPIQPGVDHTKHGPHAPPLPHPVHEHELLRQRLGLNGSSPTRYLQHECPKRINIRTCCWFPRSCELGCKVAQCSHHPRRAWVRTVLVKLGQTEIPQPSVHFAV</sequence>
<proteinExistence type="predicted"/>
<protein>
    <submittedName>
        <fullName evidence="2">Uncharacterized protein</fullName>
    </submittedName>
</protein>
<reference evidence="2" key="1">
    <citation type="submission" date="2018-05" db="EMBL/GenBank/DDBJ databases">
        <title>Draft genome of Mucuna pruriens seed.</title>
        <authorList>
            <person name="Nnadi N.E."/>
            <person name="Vos R."/>
            <person name="Hasami M.H."/>
            <person name="Devisetty U.K."/>
            <person name="Aguiy J.C."/>
        </authorList>
    </citation>
    <scope>NUCLEOTIDE SEQUENCE [LARGE SCALE GENOMIC DNA]</scope>
    <source>
        <strain evidence="2">JCA_2017</strain>
    </source>
</reference>
<evidence type="ECO:0000313" key="3">
    <source>
        <dbReference type="Proteomes" id="UP000257109"/>
    </source>
</evidence>
<keyword evidence="3" id="KW-1185">Reference proteome</keyword>
<organism evidence="2 3">
    <name type="scientific">Mucuna pruriens</name>
    <name type="common">Velvet bean</name>
    <name type="synonym">Dolichos pruriens</name>
    <dbReference type="NCBI Taxonomy" id="157652"/>
    <lineage>
        <taxon>Eukaryota</taxon>
        <taxon>Viridiplantae</taxon>
        <taxon>Streptophyta</taxon>
        <taxon>Embryophyta</taxon>
        <taxon>Tracheophyta</taxon>
        <taxon>Spermatophyta</taxon>
        <taxon>Magnoliopsida</taxon>
        <taxon>eudicotyledons</taxon>
        <taxon>Gunneridae</taxon>
        <taxon>Pentapetalae</taxon>
        <taxon>rosids</taxon>
        <taxon>fabids</taxon>
        <taxon>Fabales</taxon>
        <taxon>Fabaceae</taxon>
        <taxon>Papilionoideae</taxon>
        <taxon>50 kb inversion clade</taxon>
        <taxon>NPAAA clade</taxon>
        <taxon>indigoferoid/millettioid clade</taxon>
        <taxon>Phaseoleae</taxon>
        <taxon>Mucuna</taxon>
    </lineage>
</organism>
<feature type="non-terminal residue" evidence="2">
    <location>
        <position position="1"/>
    </location>
</feature>
<feature type="region of interest" description="Disordered" evidence="1">
    <location>
        <begin position="1"/>
        <end position="24"/>
    </location>
</feature>
<evidence type="ECO:0000313" key="2">
    <source>
        <dbReference type="EMBL" id="RDX79029.1"/>
    </source>
</evidence>
<accession>A0A371FL22</accession>
<dbReference type="AlphaFoldDB" id="A0A371FL22"/>
<evidence type="ECO:0000256" key="1">
    <source>
        <dbReference type="SAM" id="MobiDB-lite"/>
    </source>
</evidence>
<comment type="caution">
    <text evidence="2">The sequence shown here is derived from an EMBL/GenBank/DDBJ whole genome shotgun (WGS) entry which is preliminary data.</text>
</comment>
<dbReference type="Proteomes" id="UP000257109">
    <property type="component" value="Unassembled WGS sequence"/>
</dbReference>
<name>A0A371FL22_MUCPR</name>